<protein>
    <recommendedName>
        <fullName evidence="3">Lipoprotein</fullName>
    </recommendedName>
</protein>
<organism evidence="1 2">
    <name type="scientific">Rufibacter radiotolerans</name>
    <dbReference type="NCBI Taxonomy" id="1379910"/>
    <lineage>
        <taxon>Bacteria</taxon>
        <taxon>Pseudomonadati</taxon>
        <taxon>Bacteroidota</taxon>
        <taxon>Cytophagia</taxon>
        <taxon>Cytophagales</taxon>
        <taxon>Hymenobacteraceae</taxon>
        <taxon>Rufibacter</taxon>
    </lineage>
</organism>
<dbReference type="AlphaFoldDB" id="A0A0H4W7I3"/>
<dbReference type="Pfam" id="PF16138">
    <property type="entry name" value="DUF4846"/>
    <property type="match status" value="2"/>
</dbReference>
<evidence type="ECO:0000313" key="1">
    <source>
        <dbReference type="EMBL" id="AKQ46401.1"/>
    </source>
</evidence>
<dbReference type="EMBL" id="CP010777">
    <property type="protein sequence ID" value="AKQ46401.1"/>
    <property type="molecule type" value="Genomic_DNA"/>
</dbReference>
<evidence type="ECO:0008006" key="3">
    <source>
        <dbReference type="Google" id="ProtNLM"/>
    </source>
</evidence>
<dbReference type="OrthoDB" id="5511471at2"/>
<dbReference type="KEGG" id="ruf:TH63_13455"/>
<dbReference type="Proteomes" id="UP000036458">
    <property type="component" value="Chromosome"/>
</dbReference>
<dbReference type="PROSITE" id="PS51257">
    <property type="entry name" value="PROKAR_LIPOPROTEIN"/>
    <property type="match status" value="1"/>
</dbReference>
<gene>
    <name evidence="1" type="ORF">TH63_13455</name>
</gene>
<proteinExistence type="predicted"/>
<dbReference type="InterPro" id="IPR032315">
    <property type="entry name" value="DUF4846"/>
</dbReference>
<name>A0A0H4W7I3_9BACT</name>
<sequence length="258" mass="29996">MKLVYLFFLSVIILTSCIKKKDAIVPNGQTLHDRFPVPDGFTEDKAPLKSYAKYLKEYPLKLHTHKARYWNGRENTNYAYAAVLDLKIFAGRDLEQCADVIMHVKSDYHKSRKEYTSLTFSTFGNQKVVYKGNYQKFLLEAFDRCNTQSLNQDLVQVTDAIKAGDVFNRWKRGKTGHILLVLRVARDSDGNEIFQLAQGGTPAHEMQVIYNERLFSSFNYWFTLDGLPQRFKAKNLYRFKQTKRRPEIATKSIKRGLN</sequence>
<accession>A0A0H4W7I3</accession>
<evidence type="ECO:0000313" key="2">
    <source>
        <dbReference type="Proteomes" id="UP000036458"/>
    </source>
</evidence>
<dbReference type="PATRIC" id="fig|1379910.4.peg.2922"/>
<dbReference type="RefSeq" id="WP_048921393.1">
    <property type="nucleotide sequence ID" value="NZ_CP010777.1"/>
</dbReference>
<keyword evidence="2" id="KW-1185">Reference proteome</keyword>
<reference evidence="1 2" key="1">
    <citation type="submission" date="2015-01" db="EMBL/GenBank/DDBJ databases">
        <title>Rufibacter sp./DG31D/ whole genome sequencing.</title>
        <authorList>
            <person name="Kim M.K."/>
            <person name="Srinivasan S."/>
            <person name="Lee J.-J."/>
        </authorList>
    </citation>
    <scope>NUCLEOTIDE SEQUENCE [LARGE SCALE GENOMIC DNA]</scope>
    <source>
        <strain evidence="1 2">DG31D</strain>
    </source>
</reference>